<accession>A0ABZ1Z9G1</accession>
<organism evidence="1 2">
    <name type="scientific">Nocardia vinacea</name>
    <dbReference type="NCBI Taxonomy" id="96468"/>
    <lineage>
        <taxon>Bacteria</taxon>
        <taxon>Bacillati</taxon>
        <taxon>Actinomycetota</taxon>
        <taxon>Actinomycetes</taxon>
        <taxon>Mycobacteriales</taxon>
        <taxon>Nocardiaceae</taxon>
        <taxon>Nocardia</taxon>
    </lineage>
</organism>
<reference evidence="1" key="1">
    <citation type="submission" date="2022-10" db="EMBL/GenBank/DDBJ databases">
        <title>The complete genomes of actinobacterial strains from the NBC collection.</title>
        <authorList>
            <person name="Joergensen T.S."/>
            <person name="Alvarez Arevalo M."/>
            <person name="Sterndorff E.B."/>
            <person name="Faurdal D."/>
            <person name="Vuksanovic O."/>
            <person name="Mourched A.-S."/>
            <person name="Charusanti P."/>
            <person name="Shaw S."/>
            <person name="Blin K."/>
            <person name="Weber T."/>
        </authorList>
    </citation>
    <scope>NUCLEOTIDE SEQUENCE</scope>
    <source>
        <strain evidence="1">NBC_01482</strain>
    </source>
</reference>
<gene>
    <name evidence="1" type="ORF">OG563_22305</name>
</gene>
<evidence type="ECO:0000313" key="2">
    <source>
        <dbReference type="Proteomes" id="UP001432062"/>
    </source>
</evidence>
<name>A0ABZ1Z9G1_9NOCA</name>
<keyword evidence="2" id="KW-1185">Reference proteome</keyword>
<proteinExistence type="predicted"/>
<dbReference type="EMBL" id="CP109441">
    <property type="protein sequence ID" value="WUV50691.1"/>
    <property type="molecule type" value="Genomic_DNA"/>
</dbReference>
<evidence type="ECO:0000313" key="1">
    <source>
        <dbReference type="EMBL" id="WUV50691.1"/>
    </source>
</evidence>
<protein>
    <submittedName>
        <fullName evidence="1">Uncharacterized protein</fullName>
    </submittedName>
</protein>
<dbReference type="Proteomes" id="UP001432062">
    <property type="component" value="Chromosome"/>
</dbReference>
<sequence>MRTIQVGDKIHRHDGTVRRATAHQVRVVPIARAVLIAVAQQEGTITYSQLAEAVGYYSPQNIGMLLDGVAVDCRKRGEPNLPAIAVCASSGKPAYEYAYGDDEVVQAEQAEVYAWWTSLRNRRRGR</sequence>
<dbReference type="RefSeq" id="WP_327095359.1">
    <property type="nucleotide sequence ID" value="NZ_CP109149.1"/>
</dbReference>